<organism evidence="2 3">
    <name type="scientific">Beutenbergia cavernae (strain ATCC BAA-8 / DSM 12333 / CCUG 43141 / JCM 11478 / NBRC 16432 / NCIMB 13614 / HKI 0122)</name>
    <dbReference type="NCBI Taxonomy" id="471853"/>
    <lineage>
        <taxon>Bacteria</taxon>
        <taxon>Bacillati</taxon>
        <taxon>Actinomycetota</taxon>
        <taxon>Actinomycetes</taxon>
        <taxon>Micrococcales</taxon>
        <taxon>Beutenbergiaceae</taxon>
        <taxon>Beutenbergia</taxon>
    </lineage>
</organism>
<proteinExistence type="predicted"/>
<gene>
    <name evidence="2" type="ordered locus">Bcav_2346</name>
</gene>
<accession>C5BVZ5</accession>
<dbReference type="Pfam" id="PF08592">
    <property type="entry name" value="Anthrone_oxy"/>
    <property type="match status" value="1"/>
</dbReference>
<evidence type="ECO:0000256" key="1">
    <source>
        <dbReference type="SAM" id="Phobius"/>
    </source>
</evidence>
<dbReference type="Proteomes" id="UP000007962">
    <property type="component" value="Chromosome"/>
</dbReference>
<evidence type="ECO:0000313" key="3">
    <source>
        <dbReference type="Proteomes" id="UP000007962"/>
    </source>
</evidence>
<dbReference type="STRING" id="471853.Bcav_2346"/>
<keyword evidence="1" id="KW-0472">Membrane</keyword>
<feature type="transmembrane region" description="Helical" evidence="1">
    <location>
        <begin position="58"/>
        <end position="78"/>
    </location>
</feature>
<sequence length="154" mass="15512">MGAWEIATGATALAAAASGGAFLPYSTFTSAAVASLPDREGLRAMQAINVEAPRSGTFMALVFGTGALAAVVGVRAVLDSGPGTWWIVGGTLVYVIGVVGMTAGYHIPRNNALDTLDAAAFPAWMRSWVRGNHVRTVGGLLAGALIGIGVLAAA</sequence>
<dbReference type="EMBL" id="CP001618">
    <property type="protein sequence ID" value="ACQ80596.1"/>
    <property type="molecule type" value="Genomic_DNA"/>
</dbReference>
<dbReference type="KEGG" id="bcv:Bcav_2346"/>
<dbReference type="InterPro" id="IPR013901">
    <property type="entry name" value="Anthrone_oxy"/>
</dbReference>
<dbReference type="HOGENOM" id="CLU_111152_2_2_11"/>
<feature type="transmembrane region" description="Helical" evidence="1">
    <location>
        <begin position="134"/>
        <end position="153"/>
    </location>
</feature>
<name>C5BVZ5_BEUC1</name>
<protein>
    <recommendedName>
        <fullName evidence="4">Integral membrane protein</fullName>
    </recommendedName>
</protein>
<dbReference type="RefSeq" id="WP_015882836.1">
    <property type="nucleotide sequence ID" value="NC_012669.1"/>
</dbReference>
<evidence type="ECO:0008006" key="4">
    <source>
        <dbReference type="Google" id="ProtNLM"/>
    </source>
</evidence>
<evidence type="ECO:0000313" key="2">
    <source>
        <dbReference type="EMBL" id="ACQ80596.1"/>
    </source>
</evidence>
<keyword evidence="1" id="KW-1133">Transmembrane helix</keyword>
<dbReference type="AlphaFoldDB" id="C5BVZ5"/>
<dbReference type="eggNOG" id="COG5500">
    <property type="taxonomic scope" value="Bacteria"/>
</dbReference>
<feature type="transmembrane region" description="Helical" evidence="1">
    <location>
        <begin position="85"/>
        <end position="107"/>
    </location>
</feature>
<reference evidence="2 3" key="1">
    <citation type="journal article" date="2009" name="Stand. Genomic Sci.">
        <title>Complete genome sequence of Beutenbergia cavernae type strain (HKI 0122).</title>
        <authorList>
            <person name="Land M."/>
            <person name="Pukall R."/>
            <person name="Abt B."/>
            <person name="Goker M."/>
            <person name="Rohde M."/>
            <person name="Glavina Del Rio T."/>
            <person name="Tice H."/>
            <person name="Copeland A."/>
            <person name="Cheng J.F."/>
            <person name="Lucas S."/>
            <person name="Chen F."/>
            <person name="Nolan M."/>
            <person name="Bruce D."/>
            <person name="Goodwin L."/>
            <person name="Pitluck S."/>
            <person name="Ivanova N."/>
            <person name="Mavromatis K."/>
            <person name="Ovchinnikova G."/>
            <person name="Pati A."/>
            <person name="Chen A."/>
            <person name="Palaniappan K."/>
            <person name="Hauser L."/>
            <person name="Chang Y.J."/>
            <person name="Jefferies C.C."/>
            <person name="Saunders E."/>
            <person name="Brettin T."/>
            <person name="Detter J.C."/>
            <person name="Han C."/>
            <person name="Chain P."/>
            <person name="Bristow J."/>
            <person name="Eisen J.A."/>
            <person name="Markowitz V."/>
            <person name="Hugenholtz P."/>
            <person name="Kyrpides N.C."/>
            <person name="Klenk H.P."/>
            <person name="Lapidus A."/>
        </authorList>
    </citation>
    <scope>NUCLEOTIDE SEQUENCE [LARGE SCALE GENOMIC DNA]</scope>
    <source>
        <strain evidence="3">ATCC BAA-8 / DSM 12333 / NBRC 16432</strain>
    </source>
</reference>
<keyword evidence="3" id="KW-1185">Reference proteome</keyword>
<keyword evidence="1" id="KW-0812">Transmembrane</keyword>